<keyword evidence="1" id="KW-1133">Transmembrane helix</keyword>
<dbReference type="PATRIC" id="fig|2746.7.peg.3190"/>
<accession>A0A1B8NVR4</accession>
<reference evidence="2 3" key="1">
    <citation type="submission" date="2016-06" db="EMBL/GenBank/DDBJ databases">
        <title>Genome sequence of halotolerant plant growth promoting strain of Halomonas elongata HEK1 isolated from salterns of Rann of Kutch, Gujarat, India.</title>
        <authorList>
            <person name="Gaba S."/>
            <person name="Singh R.N."/>
            <person name="Abrol S."/>
            <person name="Kaushik R."/>
            <person name="Saxena A.K."/>
        </authorList>
    </citation>
    <scope>NUCLEOTIDE SEQUENCE [LARGE SCALE GENOMIC DNA]</scope>
    <source>
        <strain evidence="2 3">HEK1</strain>
    </source>
</reference>
<dbReference type="Proteomes" id="UP000092504">
    <property type="component" value="Unassembled WGS sequence"/>
</dbReference>
<dbReference type="AlphaFoldDB" id="A0A1B8NVR4"/>
<sequence>MVRQVAFRPIHPLPGVNVTHRPDKPRRDTRLRNRVFFATVAIAVVVGLWLAR</sequence>
<feature type="transmembrane region" description="Helical" evidence="1">
    <location>
        <begin position="31"/>
        <end position="51"/>
    </location>
</feature>
<protein>
    <submittedName>
        <fullName evidence="2">Uncharacterized protein</fullName>
    </submittedName>
</protein>
<keyword evidence="1" id="KW-0812">Transmembrane</keyword>
<evidence type="ECO:0000313" key="2">
    <source>
        <dbReference type="EMBL" id="OBX34058.1"/>
    </source>
</evidence>
<keyword evidence="1" id="KW-0472">Membrane</keyword>
<comment type="caution">
    <text evidence="2">The sequence shown here is derived from an EMBL/GenBank/DDBJ whole genome shotgun (WGS) entry which is preliminary data.</text>
</comment>
<proteinExistence type="predicted"/>
<name>A0A1B8NVR4_HALEL</name>
<evidence type="ECO:0000313" key="3">
    <source>
        <dbReference type="Proteomes" id="UP000092504"/>
    </source>
</evidence>
<dbReference type="EMBL" id="MAJD01000002">
    <property type="protein sequence ID" value="OBX34058.1"/>
    <property type="molecule type" value="Genomic_DNA"/>
</dbReference>
<organism evidence="2 3">
    <name type="scientific">Halomonas elongata</name>
    <dbReference type="NCBI Taxonomy" id="2746"/>
    <lineage>
        <taxon>Bacteria</taxon>
        <taxon>Pseudomonadati</taxon>
        <taxon>Pseudomonadota</taxon>
        <taxon>Gammaproteobacteria</taxon>
        <taxon>Oceanospirillales</taxon>
        <taxon>Halomonadaceae</taxon>
        <taxon>Halomonas</taxon>
    </lineage>
</organism>
<gene>
    <name evidence="2" type="ORF">A8U91_03102</name>
</gene>
<evidence type="ECO:0000256" key="1">
    <source>
        <dbReference type="SAM" id="Phobius"/>
    </source>
</evidence>